<comment type="caution">
    <text evidence="2">The sequence shown here is derived from an EMBL/GenBank/DDBJ whole genome shotgun (WGS) entry which is preliminary data.</text>
</comment>
<proteinExistence type="predicted"/>
<protein>
    <submittedName>
        <fullName evidence="2">Uncharacterized protein</fullName>
    </submittedName>
</protein>
<dbReference type="Proteomes" id="UP000479710">
    <property type="component" value="Unassembled WGS sequence"/>
</dbReference>
<organism evidence="2 3">
    <name type="scientific">Oryza meyeriana var. granulata</name>
    <dbReference type="NCBI Taxonomy" id="110450"/>
    <lineage>
        <taxon>Eukaryota</taxon>
        <taxon>Viridiplantae</taxon>
        <taxon>Streptophyta</taxon>
        <taxon>Embryophyta</taxon>
        <taxon>Tracheophyta</taxon>
        <taxon>Spermatophyta</taxon>
        <taxon>Magnoliopsida</taxon>
        <taxon>Liliopsida</taxon>
        <taxon>Poales</taxon>
        <taxon>Poaceae</taxon>
        <taxon>BOP clade</taxon>
        <taxon>Oryzoideae</taxon>
        <taxon>Oryzeae</taxon>
        <taxon>Oryzinae</taxon>
        <taxon>Oryza</taxon>
        <taxon>Oryza meyeriana</taxon>
    </lineage>
</organism>
<evidence type="ECO:0000256" key="1">
    <source>
        <dbReference type="SAM" id="MobiDB-lite"/>
    </source>
</evidence>
<dbReference type="AlphaFoldDB" id="A0A6G1DBY4"/>
<reference evidence="2 3" key="1">
    <citation type="submission" date="2019-11" db="EMBL/GenBank/DDBJ databases">
        <title>Whole genome sequence of Oryza granulata.</title>
        <authorList>
            <person name="Li W."/>
        </authorList>
    </citation>
    <scope>NUCLEOTIDE SEQUENCE [LARGE SCALE GENOMIC DNA]</scope>
    <source>
        <strain evidence="3">cv. Menghai</strain>
        <tissue evidence="2">Leaf</tissue>
    </source>
</reference>
<sequence length="73" mass="7663">MVAGGSTTRQRRRLDSTAPMRMPISVKASSNPEGSAAVFVGVGEGAPRQCLRCLVLLIPATTSVLATPLTRPR</sequence>
<keyword evidence="3" id="KW-1185">Reference proteome</keyword>
<accession>A0A6G1DBY4</accession>
<evidence type="ECO:0000313" key="2">
    <source>
        <dbReference type="EMBL" id="KAF0909223.1"/>
    </source>
</evidence>
<feature type="region of interest" description="Disordered" evidence="1">
    <location>
        <begin position="1"/>
        <end position="31"/>
    </location>
</feature>
<dbReference type="EMBL" id="SPHZ02000007">
    <property type="protein sequence ID" value="KAF0909223.1"/>
    <property type="molecule type" value="Genomic_DNA"/>
</dbReference>
<gene>
    <name evidence="2" type="ORF">E2562_032621</name>
</gene>
<evidence type="ECO:0000313" key="3">
    <source>
        <dbReference type="Proteomes" id="UP000479710"/>
    </source>
</evidence>
<name>A0A6G1DBY4_9ORYZ</name>